<name>A0A6I9SP27_ELAGV</name>
<accession>A0A6I9SP27</accession>
<evidence type="ECO:0000313" key="2">
    <source>
        <dbReference type="Proteomes" id="UP000504607"/>
    </source>
</evidence>
<feature type="domain" description="Alpha/beta hydrolase fold-3" evidence="1">
    <location>
        <begin position="78"/>
        <end position="298"/>
    </location>
</feature>
<dbReference type="AlphaFoldDB" id="A0A6I9SP27"/>
<dbReference type="PANTHER" id="PTHR23024:SF577">
    <property type="entry name" value="CARBOXYLESTERASE 2-RELATED"/>
    <property type="match status" value="1"/>
</dbReference>
<proteinExistence type="predicted"/>
<dbReference type="GO" id="GO:0016787">
    <property type="term" value="F:hydrolase activity"/>
    <property type="evidence" value="ECO:0007669"/>
    <property type="project" value="InterPro"/>
</dbReference>
<dbReference type="Gene3D" id="3.40.50.1820">
    <property type="entry name" value="alpha/beta hydrolase"/>
    <property type="match status" value="1"/>
</dbReference>
<dbReference type="FunCoup" id="A0A6I9SP27">
    <property type="interactions" value="74"/>
</dbReference>
<keyword evidence="2" id="KW-1185">Reference proteome</keyword>
<protein>
    <submittedName>
        <fullName evidence="3">Tuliposide A-converting enzyme 2, chloroplastic-like</fullName>
    </submittedName>
</protein>
<dbReference type="PANTHER" id="PTHR23024">
    <property type="entry name" value="ARYLACETAMIDE DEACETYLASE"/>
    <property type="match status" value="1"/>
</dbReference>
<sequence length="321" mass="34727">MGIDDHQNSYVKHVETSNVMAVRQAKNSLNENAAWSAIDPETGVTSKDVVIDPETGVSVRLFLPKLDDMAPKKLPIYVNFHGGSFVVGSAFDSLSHHYLTPLVAKANVVAVSVDYRLAPEHPLPIAYEDSWAALKWVVSHAAGGDAEPWLAEHGDFGRIFLDGCSAGGNIAHHMALRAGAADFGPGVRIRGMVLVHPYFARRDPYPSELVDKVLKEKMDGLWLLACPGTVGMDDPLLNPLAQAAPSLKGLGCEKVLVCVAEKDVGKDSGRAYYEGVKKSGWGGEVEWLESEGEGHAFHLGKLNCEKALELMERTVKFINGS</sequence>
<dbReference type="Pfam" id="PF07859">
    <property type="entry name" value="Abhydrolase_3"/>
    <property type="match status" value="1"/>
</dbReference>
<dbReference type="InParanoid" id="A0A6I9SP27"/>
<evidence type="ECO:0000259" key="1">
    <source>
        <dbReference type="Pfam" id="PF07859"/>
    </source>
</evidence>
<evidence type="ECO:0000313" key="3">
    <source>
        <dbReference type="RefSeq" id="XP_010943127.1"/>
    </source>
</evidence>
<reference evidence="3" key="1">
    <citation type="submission" date="2025-08" db="UniProtKB">
        <authorList>
            <consortium name="RefSeq"/>
        </authorList>
    </citation>
    <scope>IDENTIFICATION</scope>
</reference>
<dbReference type="RefSeq" id="XP_010943127.1">
    <property type="nucleotide sequence ID" value="XM_010944825.1"/>
</dbReference>
<gene>
    <name evidence="3" type="primary">LOC105060935</name>
</gene>
<dbReference type="Proteomes" id="UP000504607">
    <property type="component" value="Unplaced"/>
</dbReference>
<dbReference type="SUPFAM" id="SSF53474">
    <property type="entry name" value="alpha/beta-Hydrolases"/>
    <property type="match status" value="1"/>
</dbReference>
<dbReference type="InterPro" id="IPR029058">
    <property type="entry name" value="AB_hydrolase_fold"/>
</dbReference>
<dbReference type="OrthoDB" id="408631at2759"/>
<dbReference type="InterPro" id="IPR013094">
    <property type="entry name" value="AB_hydrolase_3"/>
</dbReference>
<organism evidence="2 3">
    <name type="scientific">Elaeis guineensis var. tenera</name>
    <name type="common">Oil palm</name>
    <dbReference type="NCBI Taxonomy" id="51953"/>
    <lineage>
        <taxon>Eukaryota</taxon>
        <taxon>Viridiplantae</taxon>
        <taxon>Streptophyta</taxon>
        <taxon>Embryophyta</taxon>
        <taxon>Tracheophyta</taxon>
        <taxon>Spermatophyta</taxon>
        <taxon>Magnoliopsida</taxon>
        <taxon>Liliopsida</taxon>
        <taxon>Arecaceae</taxon>
        <taxon>Arecoideae</taxon>
        <taxon>Cocoseae</taxon>
        <taxon>Elaeidinae</taxon>
        <taxon>Elaeis</taxon>
    </lineage>
</organism>
<dbReference type="InterPro" id="IPR050466">
    <property type="entry name" value="Carboxylest/Gibb_receptor"/>
</dbReference>